<keyword evidence="1" id="KW-0732">Signal</keyword>
<sequence>MRSPTKLLIATLFVCWAAIVPQQGQASSEGVRSEERDLINESSLGAPIAEERLAKQDGRQDTQIDQLNAQMSDLRSSATFSGNSFSALNSTVTTGINSIAQDAFSNATGIVTVIQNSGNQVLIQNDMILNLWVK</sequence>
<proteinExistence type="predicted"/>
<evidence type="ECO:0000313" key="2">
    <source>
        <dbReference type="EMBL" id="MBJ6727973.1"/>
    </source>
</evidence>
<dbReference type="Proteomes" id="UP000636888">
    <property type="component" value="Unassembled WGS sequence"/>
</dbReference>
<dbReference type="EMBL" id="JAEMHM010000035">
    <property type="protein sequence ID" value="MBJ6727973.1"/>
    <property type="molecule type" value="Genomic_DNA"/>
</dbReference>
<dbReference type="RefSeq" id="WP_199387114.1">
    <property type="nucleotide sequence ID" value="NZ_JAEMHM010000035.1"/>
</dbReference>
<comment type="caution">
    <text evidence="2">The sequence shown here is derived from an EMBL/GenBank/DDBJ whole genome shotgun (WGS) entry which is preliminary data.</text>
</comment>
<dbReference type="AlphaFoldDB" id="A0A8J7M3H9"/>
<accession>A0A8J7M3H9</accession>
<feature type="chain" id="PRO_5035279241" evidence="1">
    <location>
        <begin position="27"/>
        <end position="134"/>
    </location>
</feature>
<reference evidence="2" key="1">
    <citation type="submission" date="2020-12" db="EMBL/GenBank/DDBJ databases">
        <title>Geomonas sp. Red875, isolated from river sediment.</title>
        <authorList>
            <person name="Xu Z."/>
            <person name="Zhang Z."/>
            <person name="Masuda Y."/>
            <person name="Itoh H."/>
            <person name="Senoo K."/>
        </authorList>
    </citation>
    <scope>NUCLEOTIDE SEQUENCE</scope>
    <source>
        <strain evidence="2">Red875</strain>
    </source>
</reference>
<evidence type="ECO:0000256" key="1">
    <source>
        <dbReference type="SAM" id="SignalP"/>
    </source>
</evidence>
<evidence type="ECO:0000313" key="3">
    <source>
        <dbReference type="Proteomes" id="UP000636888"/>
    </source>
</evidence>
<keyword evidence="3" id="KW-1185">Reference proteome</keyword>
<feature type="signal peptide" evidence="1">
    <location>
        <begin position="1"/>
        <end position="26"/>
    </location>
</feature>
<protein>
    <submittedName>
        <fullName evidence="2">Uncharacterized protein</fullName>
    </submittedName>
</protein>
<name>A0A8J7M3H9_9BACT</name>
<organism evidence="2 3">
    <name type="scientific">Geomesophilobacter sediminis</name>
    <dbReference type="NCBI Taxonomy" id="2798584"/>
    <lineage>
        <taxon>Bacteria</taxon>
        <taxon>Pseudomonadati</taxon>
        <taxon>Thermodesulfobacteriota</taxon>
        <taxon>Desulfuromonadia</taxon>
        <taxon>Geobacterales</taxon>
        <taxon>Geobacteraceae</taxon>
        <taxon>Geomesophilobacter</taxon>
    </lineage>
</organism>
<gene>
    <name evidence="2" type="ORF">JFN93_24970</name>
</gene>